<evidence type="ECO:0000259" key="4">
    <source>
        <dbReference type="PROSITE" id="PS50043"/>
    </source>
</evidence>
<dbReference type="PRINTS" id="PR00038">
    <property type="entry name" value="HTHLUXR"/>
</dbReference>
<dbReference type="Pfam" id="PF13191">
    <property type="entry name" value="AAA_16"/>
    <property type="match status" value="1"/>
</dbReference>
<dbReference type="PROSITE" id="PS00622">
    <property type="entry name" value="HTH_LUXR_1"/>
    <property type="match status" value="1"/>
</dbReference>
<evidence type="ECO:0000313" key="6">
    <source>
        <dbReference type="Proteomes" id="UP001500751"/>
    </source>
</evidence>
<protein>
    <submittedName>
        <fullName evidence="5">LuxR family transcriptional regulator</fullName>
    </submittedName>
</protein>
<dbReference type="EMBL" id="BAAAQN010000048">
    <property type="protein sequence ID" value="GAA2050084.1"/>
    <property type="molecule type" value="Genomic_DNA"/>
</dbReference>
<dbReference type="SUPFAM" id="SSF46894">
    <property type="entry name" value="C-terminal effector domain of the bipartite response regulators"/>
    <property type="match status" value="1"/>
</dbReference>
<gene>
    <name evidence="5" type="ORF">GCM10009839_65430</name>
</gene>
<feature type="region of interest" description="Disordered" evidence="3">
    <location>
        <begin position="1"/>
        <end position="48"/>
    </location>
</feature>
<dbReference type="InterPro" id="IPR000792">
    <property type="entry name" value="Tscrpt_reg_LuxR_C"/>
</dbReference>
<proteinExistence type="predicted"/>
<keyword evidence="2" id="KW-0067">ATP-binding</keyword>
<comment type="caution">
    <text evidence="5">The sequence shown here is derived from an EMBL/GenBank/DDBJ whole genome shotgun (WGS) entry which is preliminary data.</text>
</comment>
<keyword evidence="6" id="KW-1185">Reference proteome</keyword>
<dbReference type="InterPro" id="IPR036388">
    <property type="entry name" value="WH-like_DNA-bd_sf"/>
</dbReference>
<reference evidence="6" key="1">
    <citation type="journal article" date="2019" name="Int. J. Syst. Evol. Microbiol.">
        <title>The Global Catalogue of Microorganisms (GCM) 10K type strain sequencing project: providing services to taxonomists for standard genome sequencing and annotation.</title>
        <authorList>
            <consortium name="The Broad Institute Genomics Platform"/>
            <consortium name="The Broad Institute Genome Sequencing Center for Infectious Disease"/>
            <person name="Wu L."/>
            <person name="Ma J."/>
        </authorList>
    </citation>
    <scope>NUCLEOTIDE SEQUENCE [LARGE SCALE GENOMIC DNA]</scope>
    <source>
        <strain evidence="6">JCM 16014</strain>
    </source>
</reference>
<dbReference type="Gene3D" id="1.10.10.10">
    <property type="entry name" value="Winged helix-like DNA-binding domain superfamily/Winged helix DNA-binding domain"/>
    <property type="match status" value="1"/>
</dbReference>
<dbReference type="CDD" id="cd06170">
    <property type="entry name" value="LuxR_C_like"/>
    <property type="match status" value="1"/>
</dbReference>
<evidence type="ECO:0000313" key="5">
    <source>
        <dbReference type="EMBL" id="GAA2050084.1"/>
    </source>
</evidence>
<dbReference type="InterPro" id="IPR027417">
    <property type="entry name" value="P-loop_NTPase"/>
</dbReference>
<evidence type="ECO:0000256" key="3">
    <source>
        <dbReference type="SAM" id="MobiDB-lite"/>
    </source>
</evidence>
<sequence>MDDPAHPERSADRTGHPDRRDRVESVDRPHRPHHHPHPSDVPPAPGRTLIGRSRELRSVADALDAALDAAGGRGQTRVVIGEPGIGKSALLSAVAEDARARGIRVLSARGAESERHLSFATLHDLIRPLLRHLDALAPGHREALSGAFGLTVADSRPELFFVALAALELVADQCAERPILLSVDDLQWVDAASRDVIEFIGRRLASEPAVLVVATRPDPGRSWDLGNAPGVVVETLGALDDAASHDLLRRRAPEISPADRDRVLTEAAGNPLALLELPLAAPRSSPAAAHPDIAPLTTRLERAFADRLPDLGALPRLLVLLAALNDSQSLAEVVRAAGIAVGRPVRADEIDGAVELALLKTDGDVLTFRHPLVRSAVLQSAGAETRRSAHRALAAALADHPDRHAWHRAAAAPGPDEAVARIVEEAADRALEHGAPSSAETWFEKAAELSEHDGTRGRRLLRAAEVAFQIGNPADVHRFMARARPLQLDPTERGLFAFLEGAFDDGTPGDAQGVQRLVDSAARARDDGEPEVAANLLVGAAIRCWWGDPGQPIRDGLLAVADSLPLPQDDPRLLAGWAVGGGLERHRHVVAALARWSERSGGDADPDAGPGSAPDLDPAAGALLARAAFVCGEFERTLTFSRPAADGLRRQGRLGVLANVLVLRTFAALYLGRWDLMETAADEALRLSSETRQPVWEACSGLAKANLAGLRGAARLSAELLAVPERVAVSTGNESVMNGAQLSKGLRELGRENPAEAFWQLRRMLDPRDHAYHAVQQLWAVDYLAEAAVGAGEVDRARELVTALEPALALAPGIGNQRAMRFAQALLAEDAEAEAAYEAAHELAWTAPPWYRARLDLAYGAWLRRKRKGTGARIPLQAAHAVFESLGAVAWAERAARELRAAGVKDQVTVISELTSLSPQELQIARLAAKGLSNRDIGQQLYLSHRTVGSHLYRIFPKLGITSRSQLHALLPPSEQGE</sequence>
<evidence type="ECO:0000256" key="1">
    <source>
        <dbReference type="ARBA" id="ARBA00022741"/>
    </source>
</evidence>
<organism evidence="5 6">
    <name type="scientific">Catenulispora yoronensis</name>
    <dbReference type="NCBI Taxonomy" id="450799"/>
    <lineage>
        <taxon>Bacteria</taxon>
        <taxon>Bacillati</taxon>
        <taxon>Actinomycetota</taxon>
        <taxon>Actinomycetes</taxon>
        <taxon>Catenulisporales</taxon>
        <taxon>Catenulisporaceae</taxon>
        <taxon>Catenulispora</taxon>
    </lineage>
</organism>
<dbReference type="SUPFAM" id="SSF52540">
    <property type="entry name" value="P-loop containing nucleoside triphosphate hydrolases"/>
    <property type="match status" value="1"/>
</dbReference>
<dbReference type="InterPro" id="IPR041664">
    <property type="entry name" value="AAA_16"/>
</dbReference>
<accession>A0ABP5GN20</accession>
<feature type="domain" description="HTH luxR-type" evidence="4">
    <location>
        <begin position="910"/>
        <end position="975"/>
    </location>
</feature>
<name>A0ABP5GN20_9ACTN</name>
<dbReference type="Proteomes" id="UP001500751">
    <property type="component" value="Unassembled WGS sequence"/>
</dbReference>
<evidence type="ECO:0000256" key="2">
    <source>
        <dbReference type="ARBA" id="ARBA00022840"/>
    </source>
</evidence>
<dbReference type="PANTHER" id="PTHR16305">
    <property type="entry name" value="TESTICULAR SOLUBLE ADENYLYL CYCLASE"/>
    <property type="match status" value="1"/>
</dbReference>
<dbReference type="PROSITE" id="PS50043">
    <property type="entry name" value="HTH_LUXR_2"/>
    <property type="match status" value="1"/>
</dbReference>
<dbReference type="Pfam" id="PF00196">
    <property type="entry name" value="GerE"/>
    <property type="match status" value="1"/>
</dbReference>
<keyword evidence="1" id="KW-0547">Nucleotide-binding</keyword>
<feature type="compositionally biased region" description="Basic and acidic residues" evidence="3">
    <location>
        <begin position="1"/>
        <end position="29"/>
    </location>
</feature>
<dbReference type="SMART" id="SM00421">
    <property type="entry name" value="HTH_LUXR"/>
    <property type="match status" value="1"/>
</dbReference>
<dbReference type="PANTHER" id="PTHR16305:SF35">
    <property type="entry name" value="TRANSCRIPTIONAL ACTIVATOR DOMAIN"/>
    <property type="match status" value="1"/>
</dbReference>
<dbReference type="Gene3D" id="3.40.50.300">
    <property type="entry name" value="P-loop containing nucleotide triphosphate hydrolases"/>
    <property type="match status" value="1"/>
</dbReference>
<dbReference type="RefSeq" id="WP_344669556.1">
    <property type="nucleotide sequence ID" value="NZ_BAAAQN010000048.1"/>
</dbReference>
<dbReference type="InterPro" id="IPR016032">
    <property type="entry name" value="Sig_transdc_resp-reg_C-effctor"/>
</dbReference>